<dbReference type="AlphaFoldDB" id="A0A2B4SDI4"/>
<sequence length="440" mass="49337">MNLLVLVISIAATAKTTPLARKVPLDQAPASGEQCLSCQGEDCEGESPATAHCSQECATMVDLGSGDKPTYDNSRIRKGCSDESWFHQLGGCRNECFDETKIFGTQSETFKGACGLIQVVKVLTRDSGILDWFMTNWSKLFSDPRQLPKLGASDHFCVLVQPSEPGNKNGARQSVTRRDTRPSRLREFGQWMTTYSWHELFATPSCNEKFKLFMGALTNAVERFLPLKTTRRCSTDKPWFSPKIKSWIAKRQQCFGKFGKDSAVFKMWRRKVADAIESAKKSFYKSKVKNLKRTKPGRWWKDIKGISGMSLTEEDWYRQLVDGEVIDSTDALCQLINEFFMGLTASFTPISQGDVDEITVADIHDEMWATEYEALNALRAVQSRKSTGPDEILNVVLKMFAPELAPVLADLYNASLREGYLASLLKRANVRPAPAETNPC</sequence>
<dbReference type="PANTHER" id="PTHR47510:SF3">
    <property type="entry name" value="ENDO_EXONUCLEASE_PHOSPHATASE DOMAIN-CONTAINING PROTEIN"/>
    <property type="match status" value="1"/>
</dbReference>
<keyword evidence="1" id="KW-0732">Signal</keyword>
<accession>A0A2B4SDI4</accession>
<comment type="caution">
    <text evidence="2">The sequence shown here is derived from an EMBL/GenBank/DDBJ whole genome shotgun (WGS) entry which is preliminary data.</text>
</comment>
<evidence type="ECO:0000313" key="2">
    <source>
        <dbReference type="EMBL" id="PFX26658.1"/>
    </source>
</evidence>
<proteinExistence type="predicted"/>
<dbReference type="PANTHER" id="PTHR47510">
    <property type="entry name" value="REVERSE TRANSCRIPTASE DOMAIN-CONTAINING PROTEIN"/>
    <property type="match status" value="1"/>
</dbReference>
<keyword evidence="3" id="KW-1185">Reference proteome</keyword>
<name>A0A2B4SDI4_STYPI</name>
<gene>
    <name evidence="2" type="ORF">AWC38_SpisGene8682</name>
</gene>
<protein>
    <submittedName>
        <fullName evidence="2">Uncharacterized protein</fullName>
    </submittedName>
</protein>
<feature type="chain" id="PRO_5012225406" evidence="1">
    <location>
        <begin position="17"/>
        <end position="440"/>
    </location>
</feature>
<dbReference type="Proteomes" id="UP000225706">
    <property type="component" value="Unassembled WGS sequence"/>
</dbReference>
<reference evidence="3" key="1">
    <citation type="journal article" date="2017" name="bioRxiv">
        <title>Comparative analysis of the genomes of Stylophora pistillata and Acropora digitifera provides evidence for extensive differences between species of corals.</title>
        <authorList>
            <person name="Voolstra C.R."/>
            <person name="Li Y."/>
            <person name="Liew Y.J."/>
            <person name="Baumgarten S."/>
            <person name="Zoccola D."/>
            <person name="Flot J.-F."/>
            <person name="Tambutte S."/>
            <person name="Allemand D."/>
            <person name="Aranda M."/>
        </authorList>
    </citation>
    <scope>NUCLEOTIDE SEQUENCE [LARGE SCALE GENOMIC DNA]</scope>
</reference>
<evidence type="ECO:0000313" key="3">
    <source>
        <dbReference type="Proteomes" id="UP000225706"/>
    </source>
</evidence>
<dbReference type="EMBL" id="LSMT01000121">
    <property type="protein sequence ID" value="PFX26658.1"/>
    <property type="molecule type" value="Genomic_DNA"/>
</dbReference>
<evidence type="ECO:0000256" key="1">
    <source>
        <dbReference type="SAM" id="SignalP"/>
    </source>
</evidence>
<feature type="signal peptide" evidence="1">
    <location>
        <begin position="1"/>
        <end position="16"/>
    </location>
</feature>
<dbReference type="OrthoDB" id="5986182at2759"/>
<organism evidence="2 3">
    <name type="scientific">Stylophora pistillata</name>
    <name type="common">Smooth cauliflower coral</name>
    <dbReference type="NCBI Taxonomy" id="50429"/>
    <lineage>
        <taxon>Eukaryota</taxon>
        <taxon>Metazoa</taxon>
        <taxon>Cnidaria</taxon>
        <taxon>Anthozoa</taxon>
        <taxon>Hexacorallia</taxon>
        <taxon>Scleractinia</taxon>
        <taxon>Astrocoeniina</taxon>
        <taxon>Pocilloporidae</taxon>
        <taxon>Stylophora</taxon>
    </lineage>
</organism>